<evidence type="ECO:0000256" key="3">
    <source>
        <dbReference type="ARBA" id="ARBA00022722"/>
    </source>
</evidence>
<dbReference type="GO" id="GO:0000166">
    <property type="term" value="F:nucleotide binding"/>
    <property type="evidence" value="ECO:0007669"/>
    <property type="project" value="UniProtKB-KW"/>
</dbReference>
<sequence length="118" mass="13271">MGLTVLLRLSDIMDAISGIEAVIGQASFKSYTDNWGMQRAVERGLEIISEASRHIPDDLKELAPDIPWRQIAAIGNLLRHEYQRTDVRATWNIVGEHLPPLAAAIRLLTAEAERQERE</sequence>
<reference evidence="6 7" key="1">
    <citation type="submission" date="2016-04" db="EMBL/GenBank/DDBJ databases">
        <title>Draft genome sequence of freshwater magnetotactic bacteria Magnetospirillum marisnigri SP-1 and Magnetospirillum moscoviense BB-1.</title>
        <authorList>
            <person name="Koziaeva V."/>
            <person name="Dziuba M.V."/>
            <person name="Ivanov T.M."/>
            <person name="Kuznetsov B."/>
            <person name="Grouzdev D.S."/>
        </authorList>
    </citation>
    <scope>NUCLEOTIDE SEQUENCE [LARGE SCALE GENOMIC DNA]</scope>
    <source>
        <strain evidence="6 7">BB-1</strain>
    </source>
</reference>
<accession>A0A178MRJ2</accession>
<keyword evidence="5" id="KW-0378">Hydrolase</keyword>
<dbReference type="PANTHER" id="PTHR34139">
    <property type="entry name" value="UPF0331 PROTEIN MJ0127"/>
    <property type="match status" value="1"/>
</dbReference>
<dbReference type="EMBL" id="LWQU01000130">
    <property type="protein sequence ID" value="OAN51587.1"/>
    <property type="molecule type" value="Genomic_DNA"/>
</dbReference>
<protein>
    <recommendedName>
        <fullName evidence="8">DUF86 domain-containing protein</fullName>
    </recommendedName>
</protein>
<dbReference type="OrthoDB" id="4829434at2"/>
<evidence type="ECO:0000256" key="1">
    <source>
        <dbReference type="ARBA" id="ARBA00022553"/>
    </source>
</evidence>
<dbReference type="GO" id="GO:0004540">
    <property type="term" value="F:RNA nuclease activity"/>
    <property type="evidence" value="ECO:0007669"/>
    <property type="project" value="InterPro"/>
</dbReference>
<organism evidence="6 7">
    <name type="scientific">Magnetospirillum moscoviense</name>
    <dbReference type="NCBI Taxonomy" id="1437059"/>
    <lineage>
        <taxon>Bacteria</taxon>
        <taxon>Pseudomonadati</taxon>
        <taxon>Pseudomonadota</taxon>
        <taxon>Alphaproteobacteria</taxon>
        <taxon>Rhodospirillales</taxon>
        <taxon>Rhodospirillaceae</taxon>
        <taxon>Magnetospirillum</taxon>
    </lineage>
</organism>
<dbReference type="RefSeq" id="WP_068499510.1">
    <property type="nucleotide sequence ID" value="NZ_LWQU01000130.1"/>
</dbReference>
<evidence type="ECO:0008006" key="8">
    <source>
        <dbReference type="Google" id="ProtNLM"/>
    </source>
</evidence>
<keyword evidence="3" id="KW-0540">Nuclease</keyword>
<keyword evidence="7" id="KW-1185">Reference proteome</keyword>
<dbReference type="Pfam" id="PF01934">
    <property type="entry name" value="HepT-like"/>
    <property type="match status" value="1"/>
</dbReference>
<evidence type="ECO:0000256" key="5">
    <source>
        <dbReference type="ARBA" id="ARBA00022801"/>
    </source>
</evidence>
<dbReference type="InterPro" id="IPR051813">
    <property type="entry name" value="HepT_RNase_toxin"/>
</dbReference>
<dbReference type="Proteomes" id="UP000078543">
    <property type="component" value="Unassembled WGS sequence"/>
</dbReference>
<evidence type="ECO:0000313" key="6">
    <source>
        <dbReference type="EMBL" id="OAN51587.1"/>
    </source>
</evidence>
<keyword evidence="2" id="KW-1277">Toxin-antitoxin system</keyword>
<dbReference type="AlphaFoldDB" id="A0A178MRJ2"/>
<comment type="caution">
    <text evidence="6">The sequence shown here is derived from an EMBL/GenBank/DDBJ whole genome shotgun (WGS) entry which is preliminary data.</text>
</comment>
<keyword evidence="1" id="KW-0597">Phosphoprotein</keyword>
<keyword evidence="4" id="KW-0547">Nucleotide-binding</keyword>
<gene>
    <name evidence="6" type="ORF">A6A05_01635</name>
</gene>
<dbReference type="GO" id="GO:0110001">
    <property type="term" value="C:toxin-antitoxin complex"/>
    <property type="evidence" value="ECO:0007669"/>
    <property type="project" value="InterPro"/>
</dbReference>
<dbReference type="PANTHER" id="PTHR34139:SF1">
    <property type="entry name" value="RNASE MJ1380-RELATED"/>
    <property type="match status" value="1"/>
</dbReference>
<name>A0A178MRJ2_9PROT</name>
<evidence type="ECO:0000256" key="4">
    <source>
        <dbReference type="ARBA" id="ARBA00022741"/>
    </source>
</evidence>
<dbReference type="InterPro" id="IPR008201">
    <property type="entry name" value="HepT-like"/>
</dbReference>
<proteinExistence type="predicted"/>
<evidence type="ECO:0000256" key="2">
    <source>
        <dbReference type="ARBA" id="ARBA00022649"/>
    </source>
</evidence>
<evidence type="ECO:0000313" key="7">
    <source>
        <dbReference type="Proteomes" id="UP000078543"/>
    </source>
</evidence>
<dbReference type="STRING" id="1437059.A6A05_01635"/>
<dbReference type="GO" id="GO:0016787">
    <property type="term" value="F:hydrolase activity"/>
    <property type="evidence" value="ECO:0007669"/>
    <property type="project" value="UniProtKB-KW"/>
</dbReference>